<dbReference type="AlphaFoldDB" id="A0AAX4JLP6"/>
<evidence type="ECO:0000313" key="2">
    <source>
        <dbReference type="EMBL" id="WWC86336.1"/>
    </source>
</evidence>
<protein>
    <submittedName>
        <fullName evidence="2">Uncharacterized protein</fullName>
    </submittedName>
</protein>
<evidence type="ECO:0000313" key="3">
    <source>
        <dbReference type="Proteomes" id="UP001355207"/>
    </source>
</evidence>
<dbReference type="GeneID" id="91091881"/>
<gene>
    <name evidence="2" type="ORF">L201_001209</name>
</gene>
<dbReference type="RefSeq" id="XP_066073099.1">
    <property type="nucleotide sequence ID" value="XM_066217002.1"/>
</dbReference>
<name>A0AAX4JLP6_9TREE</name>
<accession>A0AAX4JLP6</accession>
<organism evidence="2 3">
    <name type="scientific">Kwoniella dendrophila CBS 6074</name>
    <dbReference type="NCBI Taxonomy" id="1295534"/>
    <lineage>
        <taxon>Eukaryota</taxon>
        <taxon>Fungi</taxon>
        <taxon>Dikarya</taxon>
        <taxon>Basidiomycota</taxon>
        <taxon>Agaricomycotina</taxon>
        <taxon>Tremellomycetes</taxon>
        <taxon>Tremellales</taxon>
        <taxon>Cryptococcaceae</taxon>
        <taxon>Kwoniella</taxon>
    </lineage>
</organism>
<feature type="region of interest" description="Disordered" evidence="1">
    <location>
        <begin position="9"/>
        <end position="51"/>
    </location>
</feature>
<evidence type="ECO:0000256" key="1">
    <source>
        <dbReference type="SAM" id="MobiDB-lite"/>
    </source>
</evidence>
<dbReference type="EMBL" id="CP144098">
    <property type="protein sequence ID" value="WWC86336.1"/>
    <property type="molecule type" value="Genomic_DNA"/>
</dbReference>
<reference evidence="2 3" key="1">
    <citation type="submission" date="2024-01" db="EMBL/GenBank/DDBJ databases">
        <title>Comparative genomics of Cryptococcus and Kwoniella reveals pathogenesis evolution and contrasting modes of karyotype evolution via chromosome fusion or intercentromeric recombination.</title>
        <authorList>
            <person name="Coelho M.A."/>
            <person name="David-Palma M."/>
            <person name="Shea T."/>
            <person name="Bowers K."/>
            <person name="McGinley-Smith S."/>
            <person name="Mohammad A.W."/>
            <person name="Gnirke A."/>
            <person name="Yurkov A.M."/>
            <person name="Nowrousian M."/>
            <person name="Sun S."/>
            <person name="Cuomo C.A."/>
            <person name="Heitman J."/>
        </authorList>
    </citation>
    <scope>NUCLEOTIDE SEQUENCE [LARGE SCALE GENOMIC DNA]</scope>
    <source>
        <strain evidence="2 3">CBS 6074</strain>
    </source>
</reference>
<sequence length="204" mass="23095">MPVFGLLVEWSEEKDESKDTSSQGSENIINSKGEAKSMNTGHTAESKPEDHEDLIHRLNHPQNNNDRHINNPEIKIDGIFTWLDKLDSSSNQDEIPDVIVDDPVPDKVQTNSSAYNKRYYTSFMNEENTSGVFTHSDIKKMLESAENSQITIRKAIEDKTHVDVINFICNSSDMSQSDKTAFLAQRPLKAADQAMRRQLIPGHH</sequence>
<dbReference type="Proteomes" id="UP001355207">
    <property type="component" value="Chromosome 1"/>
</dbReference>
<proteinExistence type="predicted"/>
<keyword evidence="3" id="KW-1185">Reference proteome</keyword>